<keyword evidence="2" id="KW-1185">Reference proteome</keyword>
<proteinExistence type="predicted"/>
<sequence>MMNGYTCNRHLYRPAITMSQFYNEKNNLRKLISSTEWDESKRPKNCGVKKVKQYLLQESFSSNIFIALKLATPQVKLLMMVDAERNPVMGYIYAPMDRAKEDILLSFCNTRKYKKPSAIIDRRWECQLHHPLHAACCFFNPTMQYKYPADVSSDEEMNGLFECIYRLVHDAHVQAVILNEQDMFKNVVGVFGHKFVTDQREAKAPAEWWACFSSSAPHLKEFAIKLLSLI</sequence>
<dbReference type="STRING" id="81985.R0HHE7"/>
<dbReference type="Proteomes" id="UP000029121">
    <property type="component" value="Unassembled WGS sequence"/>
</dbReference>
<name>R0HHE7_9BRAS</name>
<dbReference type="SUPFAM" id="SSF53098">
    <property type="entry name" value="Ribonuclease H-like"/>
    <property type="match status" value="1"/>
</dbReference>
<dbReference type="InterPro" id="IPR012337">
    <property type="entry name" value="RNaseH-like_sf"/>
</dbReference>
<reference evidence="2" key="1">
    <citation type="journal article" date="2013" name="Nat. Genet.">
        <title>The Capsella rubella genome and the genomic consequences of rapid mating system evolution.</title>
        <authorList>
            <person name="Slotte T."/>
            <person name="Hazzouri K.M."/>
            <person name="Agren J.A."/>
            <person name="Koenig D."/>
            <person name="Maumus F."/>
            <person name="Guo Y.L."/>
            <person name="Steige K."/>
            <person name="Platts A.E."/>
            <person name="Escobar J.S."/>
            <person name="Newman L.K."/>
            <person name="Wang W."/>
            <person name="Mandakova T."/>
            <person name="Vello E."/>
            <person name="Smith L.M."/>
            <person name="Henz S.R."/>
            <person name="Steffen J."/>
            <person name="Takuno S."/>
            <person name="Brandvain Y."/>
            <person name="Coop G."/>
            <person name="Andolfatto P."/>
            <person name="Hu T.T."/>
            <person name="Blanchette M."/>
            <person name="Clark R.M."/>
            <person name="Quesneville H."/>
            <person name="Nordborg M."/>
            <person name="Gaut B.S."/>
            <person name="Lysak M.A."/>
            <person name="Jenkins J."/>
            <person name="Grimwood J."/>
            <person name="Chapman J."/>
            <person name="Prochnik S."/>
            <person name="Shu S."/>
            <person name="Rokhsar D."/>
            <person name="Schmutz J."/>
            <person name="Weigel D."/>
            <person name="Wright S.I."/>
        </authorList>
    </citation>
    <scope>NUCLEOTIDE SEQUENCE [LARGE SCALE GENOMIC DNA]</scope>
    <source>
        <strain evidence="2">cv. Monte Gargano</strain>
    </source>
</reference>
<organism evidence="1 2">
    <name type="scientific">Capsella rubella</name>
    <dbReference type="NCBI Taxonomy" id="81985"/>
    <lineage>
        <taxon>Eukaryota</taxon>
        <taxon>Viridiplantae</taxon>
        <taxon>Streptophyta</taxon>
        <taxon>Embryophyta</taxon>
        <taxon>Tracheophyta</taxon>
        <taxon>Spermatophyta</taxon>
        <taxon>Magnoliopsida</taxon>
        <taxon>eudicotyledons</taxon>
        <taxon>Gunneridae</taxon>
        <taxon>Pentapetalae</taxon>
        <taxon>rosids</taxon>
        <taxon>malvids</taxon>
        <taxon>Brassicales</taxon>
        <taxon>Brassicaceae</taxon>
        <taxon>Camelineae</taxon>
        <taxon>Capsella</taxon>
    </lineage>
</organism>
<dbReference type="AlphaFoldDB" id="R0HHE7"/>
<dbReference type="EMBL" id="KB870808">
    <property type="protein sequence ID" value="EOA29084.1"/>
    <property type="molecule type" value="Genomic_DNA"/>
</dbReference>
<gene>
    <name evidence="1" type="ORF">CARUB_v10025349mg</name>
</gene>
<evidence type="ECO:0000313" key="1">
    <source>
        <dbReference type="EMBL" id="EOA29084.1"/>
    </source>
</evidence>
<feature type="non-terminal residue" evidence="1">
    <location>
        <position position="230"/>
    </location>
</feature>
<accession>R0HHE7</accession>
<protein>
    <submittedName>
        <fullName evidence="1">Uncharacterized protein</fullName>
    </submittedName>
</protein>
<evidence type="ECO:0000313" key="2">
    <source>
        <dbReference type="Proteomes" id="UP000029121"/>
    </source>
</evidence>
<dbReference type="eggNOG" id="ENOG502QUNQ">
    <property type="taxonomic scope" value="Eukaryota"/>
</dbReference>